<protein>
    <submittedName>
        <fullName evidence="1">Uncharacterized protein</fullName>
    </submittedName>
</protein>
<accession>A0A0D6MQB3</accession>
<keyword evidence="2" id="KW-1185">Reference proteome</keyword>
<reference evidence="1 2" key="1">
    <citation type="submission" date="2012-10" db="EMBL/GenBank/DDBJ databases">
        <title>Genome sequencing of Tanticharoenia sakaeratensis NBRC 103193.</title>
        <authorList>
            <person name="Azuma Y."/>
            <person name="Hadano H."/>
            <person name="Hirakawa H."/>
            <person name="Matsushita K."/>
        </authorList>
    </citation>
    <scope>NUCLEOTIDE SEQUENCE [LARGE SCALE GENOMIC DNA]</scope>
    <source>
        <strain evidence="1 2">NBRC 103193</strain>
    </source>
</reference>
<dbReference type="Proteomes" id="UP000032679">
    <property type="component" value="Unassembled WGS sequence"/>
</dbReference>
<organism evidence="1 2">
    <name type="scientific">Tanticharoenia sakaeratensis NBRC 103193</name>
    <dbReference type="NCBI Taxonomy" id="1231623"/>
    <lineage>
        <taxon>Bacteria</taxon>
        <taxon>Pseudomonadati</taxon>
        <taxon>Pseudomonadota</taxon>
        <taxon>Alphaproteobacteria</taxon>
        <taxon>Acetobacterales</taxon>
        <taxon>Acetobacteraceae</taxon>
        <taxon>Tanticharoenia</taxon>
    </lineage>
</organism>
<comment type="caution">
    <text evidence="1">The sequence shown here is derived from an EMBL/GenBank/DDBJ whole genome shotgun (WGS) entry which is preliminary data.</text>
</comment>
<dbReference type="STRING" id="1231623.Tasa_048_093"/>
<gene>
    <name evidence="1" type="ORF">Tasa_048_093</name>
</gene>
<sequence>MSHTTALEQQAQHFGLRDMDLLKLAKPGLSPKDALTDLVTRYPGAFARPLNGMSREQYAAARKQFLDGAYSNGLKRVEAAHMEKLEAKYRSIHR</sequence>
<evidence type="ECO:0000313" key="1">
    <source>
        <dbReference type="EMBL" id="GAN55468.1"/>
    </source>
</evidence>
<name>A0A0D6MQB3_9PROT</name>
<dbReference type="AlphaFoldDB" id="A0A0D6MQB3"/>
<dbReference type="EMBL" id="BALE01000048">
    <property type="protein sequence ID" value="GAN55468.1"/>
    <property type="molecule type" value="Genomic_DNA"/>
</dbReference>
<evidence type="ECO:0000313" key="2">
    <source>
        <dbReference type="Proteomes" id="UP000032679"/>
    </source>
</evidence>
<proteinExistence type="predicted"/>
<dbReference type="RefSeq" id="WP_048850631.1">
    <property type="nucleotide sequence ID" value="NZ_BALE01000048.1"/>
</dbReference>